<evidence type="ECO:0000313" key="3">
    <source>
        <dbReference type="EMBL" id="VCU68425.1"/>
    </source>
</evidence>
<dbReference type="Proteomes" id="UP000277294">
    <property type="component" value="Unassembled WGS sequence"/>
</dbReference>
<evidence type="ECO:0000256" key="2">
    <source>
        <dbReference type="SAM" id="Phobius"/>
    </source>
</evidence>
<keyword evidence="2" id="KW-0472">Membrane</keyword>
<feature type="transmembrane region" description="Helical" evidence="2">
    <location>
        <begin position="6"/>
        <end position="24"/>
    </location>
</feature>
<reference evidence="3 4" key="1">
    <citation type="submission" date="2018-10" db="EMBL/GenBank/DDBJ databases">
        <authorList>
            <person name="Criscuolo A."/>
        </authorList>
    </citation>
    <scope>NUCLEOTIDE SEQUENCE [LARGE SCALE GENOMIC DNA]</scope>
    <source>
        <strain evidence="3">DnA1</strain>
    </source>
</reference>
<proteinExistence type="predicted"/>
<dbReference type="InterPro" id="IPR021382">
    <property type="entry name" value="DUF3014"/>
</dbReference>
<protein>
    <recommendedName>
        <fullName evidence="5">DUF3014 domain-containing protein</fullName>
    </recommendedName>
</protein>
<keyword evidence="2" id="KW-1133">Transmembrane helix</keyword>
<keyword evidence="2" id="KW-0812">Transmembrane</keyword>
<evidence type="ECO:0000313" key="4">
    <source>
        <dbReference type="Proteomes" id="UP000277294"/>
    </source>
</evidence>
<gene>
    <name evidence="3" type="ORF">PIGHUM_00476</name>
</gene>
<dbReference type="Pfam" id="PF11219">
    <property type="entry name" value="DUF3014"/>
    <property type="match status" value="1"/>
</dbReference>
<feature type="region of interest" description="Disordered" evidence="1">
    <location>
        <begin position="34"/>
        <end position="76"/>
    </location>
</feature>
<keyword evidence="4" id="KW-1185">Reference proteome</keyword>
<organism evidence="3 4">
    <name type="scientific">Pigmentiphaga humi</name>
    <dbReference type="NCBI Taxonomy" id="2478468"/>
    <lineage>
        <taxon>Bacteria</taxon>
        <taxon>Pseudomonadati</taxon>
        <taxon>Pseudomonadota</taxon>
        <taxon>Betaproteobacteria</taxon>
        <taxon>Burkholderiales</taxon>
        <taxon>Alcaligenaceae</taxon>
        <taxon>Pigmentiphaga</taxon>
    </lineage>
</organism>
<dbReference type="EMBL" id="UWPJ01000005">
    <property type="protein sequence ID" value="VCU68425.1"/>
    <property type="molecule type" value="Genomic_DNA"/>
</dbReference>
<dbReference type="AlphaFoldDB" id="A0A3P4AZZ7"/>
<feature type="compositionally biased region" description="Low complexity" evidence="1">
    <location>
        <begin position="36"/>
        <end position="76"/>
    </location>
</feature>
<dbReference type="RefSeq" id="WP_124077635.1">
    <property type="nucleotide sequence ID" value="NZ_UWPJ01000005.1"/>
</dbReference>
<sequence length="277" mass="30136">MSRLSYFVVVLGLAAIGAGLYLWLRSPSEPPVIATQQPPAMAETAEPPAQAAEPQPEIQHPIEPPAADAAAPEPAEQPDVGVALNGLIGRDALVSLFNIDHFAHRAVATIDNLARPHAAPALWPVNPTPGRFAAEGAAPDERIAAANYARYRPFVAAVTGVSSDRAVALYKQLYPQFQRAYEELGYPRGYFNDRLVTVIDTLLATPEPDEPLALALPEVKGPHELRRPWIRYEYADPALESLTSGQKMLLRMGPDNRRALKAKLVDIRRLVRDAPPG</sequence>
<dbReference type="OrthoDB" id="5502479at2"/>
<evidence type="ECO:0008006" key="5">
    <source>
        <dbReference type="Google" id="ProtNLM"/>
    </source>
</evidence>
<evidence type="ECO:0000256" key="1">
    <source>
        <dbReference type="SAM" id="MobiDB-lite"/>
    </source>
</evidence>
<name>A0A3P4AZZ7_9BURK</name>
<accession>A0A3P4AZZ7</accession>